<accession>A0A5A5R693</accession>
<dbReference type="Proteomes" id="UP000323569">
    <property type="component" value="Unassembled WGS sequence"/>
</dbReference>
<evidence type="ECO:0008006" key="3">
    <source>
        <dbReference type="Google" id="ProtNLM"/>
    </source>
</evidence>
<reference evidence="1 2" key="1">
    <citation type="submission" date="2018-09" db="EMBL/GenBank/DDBJ databases">
        <title>Evolutionary history of phycoerythrin pigmentation in the water bloom-forming cyanobacterium Microcystis aeruginosa.</title>
        <authorList>
            <person name="Tanabe Y."/>
            <person name="Tanabe Y."/>
            <person name="Yamaguchi H."/>
        </authorList>
    </citation>
    <scope>NUCLEOTIDE SEQUENCE [LARGE SCALE GENOMIC DNA]</scope>
    <source>
        <strain evidence="1 2">NIES-2519</strain>
    </source>
</reference>
<sequence>MTNVLSPEQLSAQELCDLYRRRWQIESAFLLTKRLLELGYLWVGHRQGVQIQILATLIFYPVLNPLVGQVAMALSQPKEKISVAMVFPSLYYVAKAVTRGENPDVVSYLAKRAKLFGLVKAERKRHRERDALSQEIGGLCPSVDTNDRVGRKCNNVCLTWNDQSVRLERVLFLEIFKPDGLAF</sequence>
<evidence type="ECO:0000313" key="2">
    <source>
        <dbReference type="Proteomes" id="UP000323569"/>
    </source>
</evidence>
<dbReference type="InterPro" id="IPR012337">
    <property type="entry name" value="RNaseH-like_sf"/>
</dbReference>
<evidence type="ECO:0000313" key="1">
    <source>
        <dbReference type="EMBL" id="GCA68742.1"/>
    </source>
</evidence>
<dbReference type="SUPFAM" id="SSF53098">
    <property type="entry name" value="Ribonuclease H-like"/>
    <property type="match status" value="1"/>
</dbReference>
<comment type="caution">
    <text evidence="1">The sequence shown here is derived from an EMBL/GenBank/DDBJ whole genome shotgun (WGS) entry which is preliminary data.</text>
</comment>
<dbReference type="RefSeq" id="WP_008205267.1">
    <property type="nucleotide sequence ID" value="NZ_BHVO01000002.1"/>
</dbReference>
<dbReference type="EMBL" id="BHVO01000002">
    <property type="protein sequence ID" value="GCA68742.1"/>
    <property type="molecule type" value="Genomic_DNA"/>
</dbReference>
<protein>
    <recommendedName>
        <fullName evidence="3">Transposase IS4-like domain-containing protein</fullName>
    </recommendedName>
</protein>
<gene>
    <name evidence="1" type="ORF">MiYa_00258</name>
</gene>
<organism evidence="1 2">
    <name type="scientific">Microcystis aeruginosa NIES-2519</name>
    <dbReference type="NCBI Taxonomy" id="2303981"/>
    <lineage>
        <taxon>Bacteria</taxon>
        <taxon>Bacillati</taxon>
        <taxon>Cyanobacteriota</taxon>
        <taxon>Cyanophyceae</taxon>
        <taxon>Oscillatoriophycideae</taxon>
        <taxon>Chroococcales</taxon>
        <taxon>Microcystaceae</taxon>
        <taxon>Microcystis</taxon>
    </lineage>
</organism>
<dbReference type="PANTHER" id="PTHR33258:SF1">
    <property type="entry name" value="TRANSPOSASE INSL FOR INSERTION SEQUENCE ELEMENT IS186A-RELATED"/>
    <property type="match status" value="1"/>
</dbReference>
<name>A0A5A5R693_MICAE</name>
<dbReference type="AlphaFoldDB" id="A0A5A5R693"/>
<proteinExistence type="predicted"/>
<dbReference type="PANTHER" id="PTHR33258">
    <property type="entry name" value="TRANSPOSASE INSL FOR INSERTION SEQUENCE ELEMENT IS186A-RELATED"/>
    <property type="match status" value="1"/>
</dbReference>